<dbReference type="EMBL" id="LPIX01000095">
    <property type="protein sequence ID" value="KWD95352.1"/>
    <property type="molecule type" value="Genomic_DNA"/>
</dbReference>
<evidence type="ECO:0000313" key="3">
    <source>
        <dbReference type="Proteomes" id="UP000062998"/>
    </source>
</evidence>
<dbReference type="AlphaFoldDB" id="A0A119MA16"/>
<dbReference type="Pfam" id="PF13672">
    <property type="entry name" value="PP2C_2"/>
    <property type="match status" value="1"/>
</dbReference>
<evidence type="ECO:0000313" key="2">
    <source>
        <dbReference type="EMBL" id="KWD95352.1"/>
    </source>
</evidence>
<sequence length="261" mass="27431">MNWSVIGSSVAGSSHSDRSALCQDRCFYHITVDATSTSYLVALASDGAGSAQFGALGAEIACEAAGEILLAAVEKAGESALVPALASNVLAGVRAQIEIAASECAVAPRELACTLLGAVIGPTQATYFQIGDGAIVSRRNGNLVPVFWPEAGEYANMTYFVTDANATEHLRCEIQDATDEVALFTDGLQRLALVFATETAHEPFFEPMFKVLRASTDDQTDQLCAALERFLGSEAINERTDDDKTLILATRMPGAGSVGSI</sequence>
<dbReference type="OrthoDB" id="9805674at2"/>
<proteinExistence type="predicted"/>
<evidence type="ECO:0000259" key="1">
    <source>
        <dbReference type="Pfam" id="PF13672"/>
    </source>
</evidence>
<dbReference type="InterPro" id="IPR001932">
    <property type="entry name" value="PPM-type_phosphatase-like_dom"/>
</dbReference>
<organism evidence="2 3">
    <name type="scientific">Burkholderia ubonensis</name>
    <dbReference type="NCBI Taxonomy" id="101571"/>
    <lineage>
        <taxon>Bacteria</taxon>
        <taxon>Pseudomonadati</taxon>
        <taxon>Pseudomonadota</taxon>
        <taxon>Betaproteobacteria</taxon>
        <taxon>Burkholderiales</taxon>
        <taxon>Burkholderiaceae</taxon>
        <taxon>Burkholderia</taxon>
        <taxon>Burkholderia cepacia complex</taxon>
    </lineage>
</organism>
<gene>
    <name evidence="2" type="ORF">WL73_01425</name>
</gene>
<protein>
    <submittedName>
        <fullName evidence="2">Serine/threonine protein phosphatase</fullName>
    </submittedName>
</protein>
<dbReference type="Proteomes" id="UP000062998">
    <property type="component" value="Unassembled WGS sequence"/>
</dbReference>
<comment type="caution">
    <text evidence="2">The sequence shown here is derived from an EMBL/GenBank/DDBJ whole genome shotgun (WGS) entry which is preliminary data.</text>
</comment>
<dbReference type="InterPro" id="IPR036457">
    <property type="entry name" value="PPM-type-like_dom_sf"/>
</dbReference>
<reference evidence="2 3" key="1">
    <citation type="submission" date="2015-11" db="EMBL/GenBank/DDBJ databases">
        <title>Expanding the genomic diversity of Burkholderia species for the development of highly accurate diagnostics.</title>
        <authorList>
            <person name="Sahl J."/>
            <person name="Keim P."/>
            <person name="Wagner D."/>
        </authorList>
    </citation>
    <scope>NUCLEOTIDE SEQUENCE [LARGE SCALE GENOMIC DNA]</scope>
    <source>
        <strain evidence="2 3">MSMB2167WGS</strain>
    </source>
</reference>
<dbReference type="SUPFAM" id="SSF81606">
    <property type="entry name" value="PP2C-like"/>
    <property type="match status" value="1"/>
</dbReference>
<feature type="domain" description="PPM-type phosphatase" evidence="1">
    <location>
        <begin position="12"/>
        <end position="227"/>
    </location>
</feature>
<accession>A0A119MA16</accession>
<name>A0A119MA16_9BURK</name>
<dbReference type="RefSeq" id="WP_060304981.1">
    <property type="nucleotide sequence ID" value="NZ_LPIU01000049.1"/>
</dbReference>
<dbReference type="Gene3D" id="3.60.40.10">
    <property type="entry name" value="PPM-type phosphatase domain"/>
    <property type="match status" value="1"/>
</dbReference>